<sequence>MGKDYYKILGVPRDASEQDLKKAYKKMALKYHPDKNKSPGADEKFKDIAEAYEVLSDPQKREVFDKYGEEGLKGTGPPPGSANFQEFHMPEGFTTFTFHGDPKATFSSVFGDEDPFKDFFSASFGQSGPSGFSGFTSFPSMGGFTTQSTTQGRRSSSFEELPSFTRRKKTQDPPIEKIIRVSYEELLTGTQKKLKIMRKVLNADGQTTRNEEKILTLDVKKGWKSGTKITFAKEGDQNPNTIPADIIFIIQDKEHKHFTRDSDNNILYTAKISLRDALTGFANGASVQVPTLDNRTINIPLTDITKPGTRKRVKGEGLPLPKKPGQRADMLVTFEIVFPTYLPQASLDALRSALPS</sequence>
<evidence type="ECO:0000259" key="3">
    <source>
        <dbReference type="PROSITE" id="PS50076"/>
    </source>
</evidence>
<dbReference type="RefSeq" id="XP_031567614.1">
    <property type="nucleotide sequence ID" value="XM_031711754.1"/>
</dbReference>
<dbReference type="PANTHER" id="PTHR24078:SF553">
    <property type="entry name" value="DNAJ HOMOLOG SUBFAMILY B MEMBER 5"/>
    <property type="match status" value="1"/>
</dbReference>
<dbReference type="Pfam" id="PF00226">
    <property type="entry name" value="DnaJ"/>
    <property type="match status" value="1"/>
</dbReference>
<dbReference type="GeneID" id="116302461"/>
<dbReference type="KEGG" id="aten:116302461"/>
<dbReference type="FunFam" id="2.60.260.20:FF:000002">
    <property type="entry name" value="Dnaj homolog subfamily b member"/>
    <property type="match status" value="1"/>
</dbReference>
<dbReference type="InterPro" id="IPR001623">
    <property type="entry name" value="DnaJ_domain"/>
</dbReference>
<accession>A0A6P8ILD3</accession>
<evidence type="ECO:0000313" key="5">
    <source>
        <dbReference type="RefSeq" id="XP_031567614.1"/>
    </source>
</evidence>
<feature type="compositionally biased region" description="Low complexity" evidence="2">
    <location>
        <begin position="145"/>
        <end position="155"/>
    </location>
</feature>
<proteinExistence type="predicted"/>
<keyword evidence="4" id="KW-1185">Reference proteome</keyword>
<dbReference type="Proteomes" id="UP000515163">
    <property type="component" value="Unplaced"/>
</dbReference>
<dbReference type="InterPro" id="IPR008971">
    <property type="entry name" value="HSP40/DnaJ_pept-bd"/>
</dbReference>
<dbReference type="AlphaFoldDB" id="A0A6P8ILD3"/>
<name>A0A6P8ILD3_ACTTE</name>
<dbReference type="OrthoDB" id="550424at2759"/>
<dbReference type="GO" id="GO:0006457">
    <property type="term" value="P:protein folding"/>
    <property type="evidence" value="ECO:0007669"/>
    <property type="project" value="InterPro"/>
</dbReference>
<dbReference type="SUPFAM" id="SSF46565">
    <property type="entry name" value="Chaperone J-domain"/>
    <property type="match status" value="1"/>
</dbReference>
<feature type="region of interest" description="Disordered" evidence="2">
    <location>
        <begin position="145"/>
        <end position="170"/>
    </location>
</feature>
<dbReference type="InterPro" id="IPR018253">
    <property type="entry name" value="DnaJ_domain_CS"/>
</dbReference>
<protein>
    <submittedName>
        <fullName evidence="5">DnaJ homolog subfamily B member 1-like</fullName>
    </submittedName>
</protein>
<gene>
    <name evidence="5" type="primary">LOC116302461</name>
</gene>
<dbReference type="SUPFAM" id="SSF49493">
    <property type="entry name" value="HSP40/DnaJ peptide-binding domain"/>
    <property type="match status" value="2"/>
</dbReference>
<dbReference type="GO" id="GO:0051082">
    <property type="term" value="F:unfolded protein binding"/>
    <property type="evidence" value="ECO:0007669"/>
    <property type="project" value="InterPro"/>
</dbReference>
<dbReference type="InterPro" id="IPR036869">
    <property type="entry name" value="J_dom_sf"/>
</dbReference>
<dbReference type="Gene3D" id="2.60.260.20">
    <property type="entry name" value="Urease metallochaperone UreE, N-terminal domain"/>
    <property type="match status" value="2"/>
</dbReference>
<dbReference type="FunFam" id="1.10.287.110:FF:000076">
    <property type="entry name" value="Chaperone protein dnaJ"/>
    <property type="match status" value="1"/>
</dbReference>
<evidence type="ECO:0000256" key="2">
    <source>
        <dbReference type="SAM" id="MobiDB-lite"/>
    </source>
</evidence>
<evidence type="ECO:0000313" key="4">
    <source>
        <dbReference type="Proteomes" id="UP000515163"/>
    </source>
</evidence>
<dbReference type="CDD" id="cd10747">
    <property type="entry name" value="DnaJ_C"/>
    <property type="match status" value="1"/>
</dbReference>
<dbReference type="GO" id="GO:0051087">
    <property type="term" value="F:protein-folding chaperone binding"/>
    <property type="evidence" value="ECO:0007669"/>
    <property type="project" value="TreeGrafter"/>
</dbReference>
<dbReference type="FunCoup" id="A0A6P8ILD3">
    <property type="interactions" value="3258"/>
</dbReference>
<feature type="domain" description="J" evidence="3">
    <location>
        <begin position="4"/>
        <end position="68"/>
    </location>
</feature>
<dbReference type="CDD" id="cd06257">
    <property type="entry name" value="DnaJ"/>
    <property type="match status" value="1"/>
</dbReference>
<dbReference type="PANTHER" id="PTHR24078">
    <property type="entry name" value="DNAJ HOMOLOG SUBFAMILY C MEMBER"/>
    <property type="match status" value="1"/>
</dbReference>
<dbReference type="PROSITE" id="PS00636">
    <property type="entry name" value="DNAJ_1"/>
    <property type="match status" value="1"/>
</dbReference>
<dbReference type="FunFam" id="2.60.260.20:FF:000006">
    <property type="entry name" value="DnaJ subfamily B member 13"/>
    <property type="match status" value="1"/>
</dbReference>
<dbReference type="InterPro" id="IPR002939">
    <property type="entry name" value="DnaJ_C"/>
</dbReference>
<dbReference type="InterPro" id="IPR051339">
    <property type="entry name" value="DnaJ_subfamily_B"/>
</dbReference>
<dbReference type="PROSITE" id="PS50076">
    <property type="entry name" value="DNAJ_2"/>
    <property type="match status" value="1"/>
</dbReference>
<organism evidence="4 5">
    <name type="scientific">Actinia tenebrosa</name>
    <name type="common">Australian red waratah sea anemone</name>
    <dbReference type="NCBI Taxonomy" id="6105"/>
    <lineage>
        <taxon>Eukaryota</taxon>
        <taxon>Metazoa</taxon>
        <taxon>Cnidaria</taxon>
        <taxon>Anthozoa</taxon>
        <taxon>Hexacorallia</taxon>
        <taxon>Actiniaria</taxon>
        <taxon>Actiniidae</taxon>
        <taxon>Actinia</taxon>
    </lineage>
</organism>
<dbReference type="GO" id="GO:0005829">
    <property type="term" value="C:cytosol"/>
    <property type="evidence" value="ECO:0007669"/>
    <property type="project" value="TreeGrafter"/>
</dbReference>
<dbReference type="PRINTS" id="PR00625">
    <property type="entry name" value="JDOMAIN"/>
</dbReference>
<dbReference type="InParanoid" id="A0A6P8ILD3"/>
<reference evidence="5" key="1">
    <citation type="submission" date="2025-08" db="UniProtKB">
        <authorList>
            <consortium name="RefSeq"/>
        </authorList>
    </citation>
    <scope>IDENTIFICATION</scope>
    <source>
        <tissue evidence="5">Tentacle</tissue>
    </source>
</reference>
<dbReference type="Pfam" id="PF01556">
    <property type="entry name" value="DnaJ_C"/>
    <property type="match status" value="1"/>
</dbReference>
<dbReference type="Gene3D" id="1.10.287.110">
    <property type="entry name" value="DnaJ domain"/>
    <property type="match status" value="1"/>
</dbReference>
<dbReference type="SMART" id="SM00271">
    <property type="entry name" value="DnaJ"/>
    <property type="match status" value="1"/>
</dbReference>
<evidence type="ECO:0000256" key="1">
    <source>
        <dbReference type="ARBA" id="ARBA00023186"/>
    </source>
</evidence>
<keyword evidence="1" id="KW-0143">Chaperone</keyword>